<dbReference type="InterPro" id="IPR036866">
    <property type="entry name" value="RibonucZ/Hydroxyglut_hydro"/>
</dbReference>
<evidence type="ECO:0000259" key="5">
    <source>
        <dbReference type="SMART" id="SM00849"/>
    </source>
</evidence>
<comment type="cofactor">
    <cofactor evidence="1">
        <name>Zn(2+)</name>
        <dbReference type="ChEBI" id="CHEBI:29105"/>
    </cofactor>
</comment>
<dbReference type="CDD" id="cd06262">
    <property type="entry name" value="metallo-hydrolase-like_MBL-fold"/>
    <property type="match status" value="1"/>
</dbReference>
<reference evidence="8" key="2">
    <citation type="submission" date="2015-01" db="EMBL/GenBank/DDBJ databases">
        <title>Comparative genome analysis of Bacillus coagulans HM-08, Clostridium butyricum HM-68, Bacillus subtilis HM-66 and Bacillus paralicheniformis BL-09.</title>
        <authorList>
            <person name="Zhang H."/>
        </authorList>
    </citation>
    <scope>NUCLEOTIDE SEQUENCE [LARGE SCALE GENOMIC DNA]</scope>
    <source>
        <strain evidence="8">HM-08</strain>
    </source>
</reference>
<dbReference type="SMART" id="SM00849">
    <property type="entry name" value="Lactamase_B"/>
    <property type="match status" value="1"/>
</dbReference>
<dbReference type="AlphaFoldDB" id="A0A0C5C2Y4"/>
<organism evidence="7 9">
    <name type="scientific">Heyndrickxia coagulans</name>
    <name type="common">Weizmannia coagulans</name>
    <dbReference type="NCBI Taxonomy" id="1398"/>
    <lineage>
        <taxon>Bacteria</taxon>
        <taxon>Bacillati</taxon>
        <taxon>Bacillota</taxon>
        <taxon>Bacilli</taxon>
        <taxon>Bacillales</taxon>
        <taxon>Bacillaceae</taxon>
        <taxon>Heyndrickxia</taxon>
    </lineage>
</organism>
<keyword evidence="8" id="KW-1185">Reference proteome</keyword>
<dbReference type="Proteomes" id="UP000032024">
    <property type="component" value="Chromosome"/>
</dbReference>
<gene>
    <name evidence="7" type="ORF">HMPREF3213_02741</name>
    <name evidence="6" type="ORF">SB48_HM08orf02868</name>
</gene>
<dbReference type="EMBL" id="LRPN01000116">
    <property type="protein sequence ID" value="KWZ79637.1"/>
    <property type="molecule type" value="Genomic_DNA"/>
</dbReference>
<dbReference type="Proteomes" id="UP000070376">
    <property type="component" value="Unassembled WGS sequence"/>
</dbReference>
<feature type="domain" description="Metallo-beta-lactamase" evidence="5">
    <location>
        <begin position="12"/>
        <end position="191"/>
    </location>
</feature>
<dbReference type="InterPro" id="IPR001279">
    <property type="entry name" value="Metallo-B-lactamas"/>
</dbReference>
<dbReference type="Gene3D" id="3.60.15.10">
    <property type="entry name" value="Ribonuclease Z/Hydroxyacylglutathione hydrolase-like"/>
    <property type="match status" value="1"/>
</dbReference>
<dbReference type="GO" id="GO:0046872">
    <property type="term" value="F:metal ion binding"/>
    <property type="evidence" value="ECO:0007669"/>
    <property type="project" value="UniProtKB-KW"/>
</dbReference>
<accession>A0A0C5C2Y4</accession>
<protein>
    <submittedName>
        <fullName evidence="6">Beta-lactamase domain-containing protein</fullName>
    </submittedName>
    <submittedName>
        <fullName evidence="7">Metallo-beta-lactamase domain protein</fullName>
    </submittedName>
</protein>
<keyword evidence="4" id="KW-0862">Zinc</keyword>
<dbReference type="SUPFAM" id="SSF56281">
    <property type="entry name" value="Metallo-hydrolase/oxidoreductase"/>
    <property type="match status" value="1"/>
</dbReference>
<dbReference type="InterPro" id="IPR051453">
    <property type="entry name" value="MBL_Glyoxalase_II"/>
</dbReference>
<sequence length="209" mass="22845">MKWKQLPVGPIQTNCYILWNDEKDCLIFDPGAEFHRLHAFIGENGLKPHAVLLTHAHFDHIGALDAVRDAYKIPAYVHQKEEMWLGDPGQNGSYFFGMGEISARGAEKLITGEDILKIGAFSLHVLETPGHSPGSVSYWLPEHNIVFSGDALFSGSIGRTDLPGGNHGVLLESIHTKLLVLHPDTIVLPGHGPQTTIGAEKDSNPFLEG</sequence>
<evidence type="ECO:0000256" key="1">
    <source>
        <dbReference type="ARBA" id="ARBA00001947"/>
    </source>
</evidence>
<dbReference type="EMBL" id="CP010525">
    <property type="protein sequence ID" value="AJO22608.1"/>
    <property type="molecule type" value="Genomic_DNA"/>
</dbReference>
<keyword evidence="3" id="KW-0378">Hydrolase</keyword>
<dbReference type="PANTHER" id="PTHR46233:SF3">
    <property type="entry name" value="HYDROXYACYLGLUTATHIONE HYDROLASE GLOC"/>
    <property type="match status" value="1"/>
</dbReference>
<evidence type="ECO:0000256" key="2">
    <source>
        <dbReference type="ARBA" id="ARBA00022723"/>
    </source>
</evidence>
<dbReference type="Pfam" id="PF00753">
    <property type="entry name" value="Lactamase_B"/>
    <property type="match status" value="1"/>
</dbReference>
<reference evidence="7" key="3">
    <citation type="submission" date="2016-01" db="EMBL/GenBank/DDBJ databases">
        <authorList>
            <person name="Oliw E.H."/>
        </authorList>
    </citation>
    <scope>NUCLEOTIDE SEQUENCE [LARGE SCALE GENOMIC DNA]</scope>
    <source>
        <strain evidence="7">GED7749B</strain>
    </source>
</reference>
<evidence type="ECO:0000313" key="9">
    <source>
        <dbReference type="Proteomes" id="UP000070376"/>
    </source>
</evidence>
<evidence type="ECO:0000256" key="4">
    <source>
        <dbReference type="ARBA" id="ARBA00022833"/>
    </source>
</evidence>
<dbReference type="STRING" id="1398.AB434_3463"/>
<reference evidence="6" key="1">
    <citation type="submission" date="2015-01" db="EMBL/GenBank/DDBJ databases">
        <title>Comparative genome analysis of Bacillus coagulans HM-08, Clostridium butyricum HM-68, Bacillus subtilis HM-66 and Bacillus licheniformis BL-09.</title>
        <authorList>
            <person name="Zhang H."/>
        </authorList>
    </citation>
    <scope>NUCLEOTIDE SEQUENCE [LARGE SCALE GENOMIC DNA]</scope>
    <source>
        <strain evidence="6">HM-08</strain>
    </source>
</reference>
<dbReference type="PATRIC" id="fig|1398.18.peg.1822"/>
<dbReference type="PANTHER" id="PTHR46233">
    <property type="entry name" value="HYDROXYACYLGLUTATHIONE HYDROLASE GLOC"/>
    <property type="match status" value="1"/>
</dbReference>
<evidence type="ECO:0000313" key="6">
    <source>
        <dbReference type="EMBL" id="AJO22608.1"/>
    </source>
</evidence>
<dbReference type="RefSeq" id="WP_014098018.1">
    <property type="nucleotide sequence ID" value="NZ_CP010525.1"/>
</dbReference>
<reference evidence="9" key="4">
    <citation type="submission" date="2016-01" db="EMBL/GenBank/DDBJ databases">
        <authorList>
            <person name="Mitreva M."/>
            <person name="Pepin K.H."/>
            <person name="Mihindukulasuriya K.A."/>
            <person name="Fulton R."/>
            <person name="Fronick C."/>
            <person name="O'Laughlin M."/>
            <person name="Miner T."/>
            <person name="Herter B."/>
            <person name="Rosa B.A."/>
            <person name="Cordes M."/>
            <person name="Tomlinson C."/>
            <person name="Wollam A."/>
            <person name="Palsikar V.B."/>
            <person name="Mardis E.R."/>
            <person name="Wilson R.K."/>
        </authorList>
    </citation>
    <scope>NUCLEOTIDE SEQUENCE [LARGE SCALE GENOMIC DNA]</scope>
    <source>
        <strain evidence="9">GED7749B</strain>
    </source>
</reference>
<evidence type="ECO:0000313" key="8">
    <source>
        <dbReference type="Proteomes" id="UP000032024"/>
    </source>
</evidence>
<evidence type="ECO:0000256" key="3">
    <source>
        <dbReference type="ARBA" id="ARBA00022801"/>
    </source>
</evidence>
<keyword evidence="2" id="KW-0479">Metal-binding</keyword>
<proteinExistence type="predicted"/>
<dbReference type="GeneID" id="93259524"/>
<dbReference type="GO" id="GO:0016787">
    <property type="term" value="F:hydrolase activity"/>
    <property type="evidence" value="ECO:0007669"/>
    <property type="project" value="UniProtKB-KW"/>
</dbReference>
<name>A0A0C5C2Y4_HEYCO</name>
<evidence type="ECO:0000313" key="7">
    <source>
        <dbReference type="EMBL" id="KWZ79637.1"/>
    </source>
</evidence>